<protein>
    <recommendedName>
        <fullName evidence="4">Lectin</fullName>
    </recommendedName>
</protein>
<sequence length="176" mass="19222">TTVHRLSSCSPYHSAHQLLVSRPSRSPVLTYTMFSRILTFSIGALALVQGALAIAPGRYIITNPEFGNLVSLRTGDPIALSRAPVPSPFGPWNVKQSGPNGYTITNDDAAVYANENTLFTGDHADTYSIEDAGFDQFVIRVPQTNRVWTAGQIDDPTVHLNPDQGENSQRWTLLPL</sequence>
<dbReference type="InterPro" id="IPR035992">
    <property type="entry name" value="Ricin_B-like_lectins"/>
</dbReference>
<dbReference type="EMBL" id="JARIHO010000014">
    <property type="protein sequence ID" value="KAJ7350949.1"/>
    <property type="molecule type" value="Genomic_DNA"/>
</dbReference>
<keyword evidence="3" id="KW-1185">Reference proteome</keyword>
<comment type="caution">
    <text evidence="2">The sequence shown here is derived from an EMBL/GenBank/DDBJ whole genome shotgun (WGS) entry which is preliminary data.</text>
</comment>
<evidence type="ECO:0000256" key="1">
    <source>
        <dbReference type="SAM" id="Phobius"/>
    </source>
</evidence>
<keyword evidence="1" id="KW-1133">Transmembrane helix</keyword>
<dbReference type="AlphaFoldDB" id="A0AAD7EVU6"/>
<reference evidence="2" key="1">
    <citation type="submission" date="2023-03" db="EMBL/GenBank/DDBJ databases">
        <title>Massive genome expansion in bonnet fungi (Mycena s.s.) driven by repeated elements and novel gene families across ecological guilds.</title>
        <authorList>
            <consortium name="Lawrence Berkeley National Laboratory"/>
            <person name="Harder C.B."/>
            <person name="Miyauchi S."/>
            <person name="Viragh M."/>
            <person name="Kuo A."/>
            <person name="Thoen E."/>
            <person name="Andreopoulos B."/>
            <person name="Lu D."/>
            <person name="Skrede I."/>
            <person name="Drula E."/>
            <person name="Henrissat B."/>
            <person name="Morin E."/>
            <person name="Kohler A."/>
            <person name="Barry K."/>
            <person name="LaButti K."/>
            <person name="Morin E."/>
            <person name="Salamov A."/>
            <person name="Lipzen A."/>
            <person name="Mereny Z."/>
            <person name="Hegedus B."/>
            <person name="Baldrian P."/>
            <person name="Stursova M."/>
            <person name="Weitz H."/>
            <person name="Taylor A."/>
            <person name="Grigoriev I.V."/>
            <person name="Nagy L.G."/>
            <person name="Martin F."/>
            <person name="Kauserud H."/>
        </authorList>
    </citation>
    <scope>NUCLEOTIDE SEQUENCE</scope>
    <source>
        <strain evidence="2">CBHHK002</strain>
    </source>
</reference>
<keyword evidence="1" id="KW-0812">Transmembrane</keyword>
<organism evidence="2 3">
    <name type="scientific">Mycena albidolilacea</name>
    <dbReference type="NCBI Taxonomy" id="1033008"/>
    <lineage>
        <taxon>Eukaryota</taxon>
        <taxon>Fungi</taxon>
        <taxon>Dikarya</taxon>
        <taxon>Basidiomycota</taxon>
        <taxon>Agaricomycotina</taxon>
        <taxon>Agaricomycetes</taxon>
        <taxon>Agaricomycetidae</taxon>
        <taxon>Agaricales</taxon>
        <taxon>Marasmiineae</taxon>
        <taxon>Mycenaceae</taxon>
        <taxon>Mycena</taxon>
    </lineage>
</organism>
<dbReference type="Gene3D" id="2.80.10.50">
    <property type="match status" value="1"/>
</dbReference>
<accession>A0AAD7EVU6</accession>
<feature type="non-terminal residue" evidence="2">
    <location>
        <position position="1"/>
    </location>
</feature>
<dbReference type="Proteomes" id="UP001218218">
    <property type="component" value="Unassembled WGS sequence"/>
</dbReference>
<proteinExistence type="predicted"/>
<dbReference type="SUPFAM" id="SSF50370">
    <property type="entry name" value="Ricin B-like lectins"/>
    <property type="match status" value="1"/>
</dbReference>
<evidence type="ECO:0008006" key="4">
    <source>
        <dbReference type="Google" id="ProtNLM"/>
    </source>
</evidence>
<feature type="transmembrane region" description="Helical" evidence="1">
    <location>
        <begin position="33"/>
        <end position="55"/>
    </location>
</feature>
<name>A0AAD7EVU6_9AGAR</name>
<evidence type="ECO:0000313" key="2">
    <source>
        <dbReference type="EMBL" id="KAJ7350949.1"/>
    </source>
</evidence>
<keyword evidence="1" id="KW-0472">Membrane</keyword>
<dbReference type="CDD" id="cd23714">
    <property type="entry name" value="beta-trefoil_Ricin_MtaL"/>
    <property type="match status" value="1"/>
</dbReference>
<evidence type="ECO:0000313" key="3">
    <source>
        <dbReference type="Proteomes" id="UP001218218"/>
    </source>
</evidence>
<gene>
    <name evidence="2" type="ORF">DFH08DRAFT_119184</name>
</gene>